<keyword evidence="1" id="KW-0378">Hydrolase</keyword>
<sequence length="755" mass="78161">MNTTYRRRVAAGIAAGTFVTLGFGVAAQADTAQSDAEPMSASSDSPAPAPASPTSERAARQNNIVTLDLYKLTDVHGHISQVSKDGNVTEAGLAAVGCYLDQARAANTNSTFTLLGDNIGASPYVSGSLNDNPTIEALNLLRPDASTIGNHELDMGQEVFKQRVDGSAADQFVQAQFPYLAANVKGMGTYRNDQGEEVPYLGDTKIVSTPSGVKVAFIGAIAQDVPYKLSPKTTEGLTFEDPIAAVNDLAGSLKSSGQADVVIAMLDDDVKNNFPKMGKNVDGLMGGDTHVPYDFDMVDGAEGNKLSAVASGSYTDNLGVLHIQYDTAKNTVVESSADLIPASEIAQCGEDPDIKDVVTNAEKMAKEKGQSVVATIAPNAKFSRGVFDKAEGESAGPGSNRGIESTLGGLAADAMRHAVTTPDGEPVDIGMINAGGLRADLQANDKGEITYASTFAVMPFSNQIGYVTLKGSDIKQALEQQWKTNLNSQNSRPMLKLGLSSNVSYTYDPAKPYGERITSVLVNGAPIDESASYTVGSVTFLLSGGDSFDALTNGGEPVISQGLDRDYFNEYLKAHEGELAPRALKGSVGLSLSGEAVPNNSVISIDLRGLSFSEGPGITDTVTVSAGSQKATAKVNNSLVEPQANTEASIITTDGAGQAQVELTAQADCSATPGQVVELPLTVSTDAGDVVTAANGLVVRVSCPAAQRPVEEGKAPAGAPQTGKIARTGATDSVAIAALVLAGVGAALTMRRHRA</sequence>
<evidence type="ECO:0000313" key="5">
    <source>
        <dbReference type="Proteomes" id="UP000198976"/>
    </source>
</evidence>
<dbReference type="PRINTS" id="PR01607">
    <property type="entry name" value="APYRASEFAMLY"/>
</dbReference>
<dbReference type="Pfam" id="PF02872">
    <property type="entry name" value="5_nucleotid_C"/>
    <property type="match status" value="1"/>
</dbReference>
<dbReference type="Gene3D" id="3.90.780.10">
    <property type="entry name" value="5'-Nucleotidase, C-terminal domain"/>
    <property type="match status" value="1"/>
</dbReference>
<evidence type="ECO:0000259" key="3">
    <source>
        <dbReference type="Pfam" id="PF02872"/>
    </source>
</evidence>
<feature type="region of interest" description="Disordered" evidence="2">
    <location>
        <begin position="34"/>
        <end position="60"/>
    </location>
</feature>
<comment type="similarity">
    <text evidence="1">Belongs to the 5'-nucleotidase family.</text>
</comment>
<feature type="signal peptide" evidence="1">
    <location>
        <begin position="1"/>
        <end position="29"/>
    </location>
</feature>
<dbReference type="PANTHER" id="PTHR11575:SF24">
    <property type="entry name" value="5'-NUCLEOTIDASE"/>
    <property type="match status" value="1"/>
</dbReference>
<dbReference type="InterPro" id="IPR029052">
    <property type="entry name" value="Metallo-depent_PP-like"/>
</dbReference>
<feature type="chain" id="PRO_5045012421" evidence="1">
    <location>
        <begin position="30"/>
        <end position="755"/>
    </location>
</feature>
<keyword evidence="5" id="KW-1185">Reference proteome</keyword>
<evidence type="ECO:0000256" key="1">
    <source>
        <dbReference type="RuleBase" id="RU362119"/>
    </source>
</evidence>
<proteinExistence type="inferred from homology"/>
<organism evidence="4 5">
    <name type="scientific">Schaalia radingae</name>
    <dbReference type="NCBI Taxonomy" id="131110"/>
    <lineage>
        <taxon>Bacteria</taxon>
        <taxon>Bacillati</taxon>
        <taxon>Actinomycetota</taxon>
        <taxon>Actinomycetes</taxon>
        <taxon>Actinomycetales</taxon>
        <taxon>Actinomycetaceae</taxon>
        <taxon>Schaalia</taxon>
    </lineage>
</organism>
<dbReference type="SUPFAM" id="SSF55816">
    <property type="entry name" value="5'-nucleotidase (syn. UDP-sugar hydrolase), C-terminal domain"/>
    <property type="match status" value="1"/>
</dbReference>
<feature type="compositionally biased region" description="Low complexity" evidence="2">
    <location>
        <begin position="34"/>
        <end position="56"/>
    </location>
</feature>
<dbReference type="Proteomes" id="UP000198976">
    <property type="component" value="Chromosome I"/>
</dbReference>
<protein>
    <submittedName>
        <fullName evidence="4">5'-nucleotidase</fullName>
    </submittedName>
</protein>
<accession>A0ABY0V5N5</accession>
<feature type="domain" description="5'-Nucleotidase C-terminal" evidence="3">
    <location>
        <begin position="399"/>
        <end position="552"/>
    </location>
</feature>
<dbReference type="Gene3D" id="3.60.21.10">
    <property type="match status" value="1"/>
</dbReference>
<dbReference type="SUPFAM" id="SSF56300">
    <property type="entry name" value="Metallo-dependent phosphatases"/>
    <property type="match status" value="1"/>
</dbReference>
<gene>
    <name evidence="4" type="ORF">SAMN04489714_0356</name>
</gene>
<evidence type="ECO:0000256" key="2">
    <source>
        <dbReference type="SAM" id="MobiDB-lite"/>
    </source>
</evidence>
<evidence type="ECO:0000313" key="4">
    <source>
        <dbReference type="EMBL" id="SDT86825.1"/>
    </source>
</evidence>
<dbReference type="InterPro" id="IPR036907">
    <property type="entry name" value="5'-Nucleotdase_C_sf"/>
</dbReference>
<dbReference type="InterPro" id="IPR008334">
    <property type="entry name" value="5'-Nucleotdase_C"/>
</dbReference>
<dbReference type="InterPro" id="IPR006179">
    <property type="entry name" value="5_nucleotidase/apyrase"/>
</dbReference>
<dbReference type="EMBL" id="LT629792">
    <property type="protein sequence ID" value="SDT86825.1"/>
    <property type="molecule type" value="Genomic_DNA"/>
</dbReference>
<dbReference type="PANTHER" id="PTHR11575">
    <property type="entry name" value="5'-NUCLEOTIDASE-RELATED"/>
    <property type="match status" value="1"/>
</dbReference>
<name>A0ABY0V5N5_9ACTO</name>
<keyword evidence="1" id="KW-0547">Nucleotide-binding</keyword>
<keyword evidence="1" id="KW-0732">Signal</keyword>
<reference evidence="4 5" key="1">
    <citation type="submission" date="2016-10" db="EMBL/GenBank/DDBJ databases">
        <authorList>
            <person name="Varghese N."/>
            <person name="Submissions S."/>
        </authorList>
    </citation>
    <scope>NUCLEOTIDE SEQUENCE [LARGE SCALE GENOMIC DNA]</scope>
    <source>
        <strain evidence="4 5">DSM 9169</strain>
    </source>
</reference>